<dbReference type="EMBL" id="ACJX03000001">
    <property type="protein sequence ID" value="KRT35749.1"/>
    <property type="molecule type" value="Genomic_DNA"/>
</dbReference>
<dbReference type="InterPro" id="IPR036052">
    <property type="entry name" value="TrpB-like_PALP_sf"/>
</dbReference>
<dbReference type="GO" id="GO:0006565">
    <property type="term" value="P:L-serine catabolic process"/>
    <property type="evidence" value="ECO:0007669"/>
    <property type="project" value="TreeGrafter"/>
</dbReference>
<dbReference type="InterPro" id="IPR050147">
    <property type="entry name" value="Ser/Thr_Dehydratase"/>
</dbReference>
<evidence type="ECO:0000256" key="11">
    <source>
        <dbReference type="ARBA" id="ARBA00049144"/>
    </source>
</evidence>
<dbReference type="GO" id="GO:0004794">
    <property type="term" value="F:threonine deaminase activity"/>
    <property type="evidence" value="ECO:0007669"/>
    <property type="project" value="TreeGrafter"/>
</dbReference>
<dbReference type="UniPathway" id="UPA00050">
    <property type="reaction ID" value="UER00065"/>
</dbReference>
<evidence type="ECO:0000256" key="12">
    <source>
        <dbReference type="NCBIfam" id="TIGR00260"/>
    </source>
</evidence>
<evidence type="ECO:0000256" key="15">
    <source>
        <dbReference type="PIRSR" id="PIRSR038945-2"/>
    </source>
</evidence>
<feature type="cross-link" description="Isoglutamyl lysine isopeptide (Lys-Gln) (interchain with Q-Cter in protein Pup)" evidence="16">
    <location>
        <position position="140"/>
    </location>
</feature>
<evidence type="ECO:0000256" key="3">
    <source>
        <dbReference type="ARBA" id="ARBA00004979"/>
    </source>
</evidence>
<keyword evidence="8 13" id="KW-0791">Threonine biosynthesis</keyword>
<dbReference type="PANTHER" id="PTHR48078:SF6">
    <property type="entry name" value="L-THREONINE DEHYDRATASE CATABOLIC TDCB"/>
    <property type="match status" value="1"/>
</dbReference>
<name>A0A0T5XDG1_9BACT</name>
<evidence type="ECO:0000256" key="2">
    <source>
        <dbReference type="ARBA" id="ARBA00003648"/>
    </source>
</evidence>
<dbReference type="GO" id="GO:0009088">
    <property type="term" value="P:threonine biosynthetic process"/>
    <property type="evidence" value="ECO:0007669"/>
    <property type="project" value="UniProtKB-UniRule"/>
</dbReference>
<feature type="modified residue" description="N6-(pyridoxal phosphate)lysine" evidence="15">
    <location>
        <position position="58"/>
    </location>
</feature>
<dbReference type="GO" id="GO:0009097">
    <property type="term" value="P:isoleucine biosynthetic process"/>
    <property type="evidence" value="ECO:0007669"/>
    <property type="project" value="TreeGrafter"/>
</dbReference>
<dbReference type="CDD" id="cd01563">
    <property type="entry name" value="Thr-synth_1"/>
    <property type="match status" value="1"/>
</dbReference>
<evidence type="ECO:0000256" key="8">
    <source>
        <dbReference type="ARBA" id="ARBA00022697"/>
    </source>
</evidence>
<dbReference type="InterPro" id="IPR004450">
    <property type="entry name" value="Thr_synthase-like"/>
</dbReference>
<dbReference type="PANTHER" id="PTHR48078">
    <property type="entry name" value="THREONINE DEHYDRATASE, MITOCHONDRIAL-RELATED"/>
    <property type="match status" value="1"/>
</dbReference>
<dbReference type="FunFam" id="3.40.50.1100:FF:000014">
    <property type="entry name" value="Threonine synthase"/>
    <property type="match status" value="1"/>
</dbReference>
<dbReference type="NCBIfam" id="TIGR00260">
    <property type="entry name" value="thrC"/>
    <property type="match status" value="1"/>
</dbReference>
<dbReference type="SUPFAM" id="SSF53686">
    <property type="entry name" value="Tryptophan synthase beta subunit-like PLP-dependent enzymes"/>
    <property type="match status" value="1"/>
</dbReference>
<evidence type="ECO:0000313" key="19">
    <source>
        <dbReference type="Proteomes" id="UP000005273"/>
    </source>
</evidence>
<evidence type="ECO:0000313" key="18">
    <source>
        <dbReference type="EMBL" id="KRT35749.1"/>
    </source>
</evidence>
<evidence type="ECO:0000256" key="13">
    <source>
        <dbReference type="PIRNR" id="PIRNR038945"/>
    </source>
</evidence>
<evidence type="ECO:0000256" key="4">
    <source>
        <dbReference type="ARBA" id="ARBA00005517"/>
    </source>
</evidence>
<comment type="function">
    <text evidence="2 13">Catalyzes the gamma-elimination of phosphate from L-phosphohomoserine and the beta-addition of water to produce L-threonine.</text>
</comment>
<keyword evidence="10 13" id="KW-0456">Lyase</keyword>
<proteinExistence type="inferred from homology"/>
<dbReference type="eggNOG" id="COG0498">
    <property type="taxonomic scope" value="Bacteria"/>
</dbReference>
<evidence type="ECO:0000256" key="9">
    <source>
        <dbReference type="ARBA" id="ARBA00022898"/>
    </source>
</evidence>
<dbReference type="GO" id="GO:0004795">
    <property type="term" value="F:threonine synthase activity"/>
    <property type="evidence" value="ECO:0007669"/>
    <property type="project" value="UniProtKB-UniRule"/>
</dbReference>
<reference evidence="19" key="1">
    <citation type="submission" date="2012-09" db="EMBL/GenBank/DDBJ databases">
        <authorList>
            <person name="Weinstock G."/>
            <person name="Sodergren E."/>
            <person name="Clifton S."/>
            <person name="Fulton L."/>
            <person name="Fulton B."/>
            <person name="Courtney L."/>
            <person name="Fronick C."/>
            <person name="Harrison M."/>
            <person name="Strong C."/>
            <person name="Farmer C."/>
            <person name="Delehaunty K."/>
            <person name="Markovic C."/>
            <person name="Hall O."/>
            <person name="Minx P."/>
            <person name="Tomlinson C."/>
            <person name="Mitreva M."/>
            <person name="Nelson J."/>
            <person name="Hou S."/>
            <person name="Wollam A."/>
            <person name="Pepin K.H."/>
            <person name="Johnson M."/>
            <person name="Bhonagiri V."/>
            <person name="Nash W.E."/>
            <person name="Suruliraj S."/>
            <person name="Warren W."/>
            <person name="Chinwalla A."/>
            <person name="Mardis E.R."/>
            <person name="Wilson R.K."/>
        </authorList>
    </citation>
    <scope>NUCLEOTIDE SEQUENCE [LARGE SCALE GENOMIC DNA]</scope>
    <source>
        <strain evidence="19">OS1</strain>
    </source>
</reference>
<dbReference type="RefSeq" id="WP_009201548.1">
    <property type="nucleotide sequence ID" value="NZ_ACJX03000001.1"/>
</dbReference>
<keyword evidence="9 13" id="KW-0663">Pyridoxal phosphate</keyword>
<sequence>MVCLLKRYAEFFPLTPNTPLLSIGEGNTPLVELCNLGAKLEIELFAKFEGLNPTGSFKDRGMVLAVSKAVEEGSSGIICASTGNTSASAAAYAAKAGIKCHVILPSGKVAKGKLAQALIYDANVLALRGNFDVALEMVRKIADNLGLKIVNSVNPYRLWGQRSGAWEVCDEIGAPDWCVLPVGNAGNITAYWTGFFQYMKKGLIGSIPKMVGIQAQGAAPLVKGFPVPEPETIATAIRIGNPVNAKKALAAARNSNGMFLSVSDEEILNAQKELARKEGIFAEPASCATLAGLYKLKKEGKLPKNIRVVMVLTGNGLKDPQIVDRVTSSPREIEAKYDVLKEAILSC</sequence>
<protein>
    <recommendedName>
        <fullName evidence="6 12">Threonine synthase</fullName>
        <ecNumber evidence="5 12">4.2.3.1</ecNumber>
    </recommendedName>
</protein>
<dbReference type="OrthoDB" id="9778118at2"/>
<accession>A0A0T5XDG1</accession>
<comment type="caution">
    <text evidence="18">The sequence shown here is derived from an EMBL/GenBank/DDBJ whole genome shotgun (WGS) entry which is preliminary data.</text>
</comment>
<keyword evidence="19" id="KW-1185">Reference proteome</keyword>
<dbReference type="Pfam" id="PF00291">
    <property type="entry name" value="PALP"/>
    <property type="match status" value="1"/>
</dbReference>
<comment type="pathway">
    <text evidence="3 13">Amino-acid biosynthesis; L-threonine biosynthesis; L-threonine from L-aspartate: step 5/5.</text>
</comment>
<evidence type="ECO:0000256" key="7">
    <source>
        <dbReference type="ARBA" id="ARBA00022605"/>
    </source>
</evidence>
<evidence type="ECO:0000256" key="14">
    <source>
        <dbReference type="PIRSR" id="PIRSR038945-1"/>
    </source>
</evidence>
<dbReference type="GO" id="GO:0030170">
    <property type="term" value="F:pyridoxal phosphate binding"/>
    <property type="evidence" value="ECO:0007669"/>
    <property type="project" value="InterPro"/>
</dbReference>
<evidence type="ECO:0000256" key="6">
    <source>
        <dbReference type="ARBA" id="ARBA00018679"/>
    </source>
</evidence>
<keyword evidence="7 13" id="KW-0028">Amino-acid biosynthesis</keyword>
<evidence type="ECO:0000256" key="16">
    <source>
        <dbReference type="PIRSR" id="PIRSR038945-3"/>
    </source>
</evidence>
<dbReference type="AlphaFoldDB" id="A0A0T5XDG1"/>
<dbReference type="Gene3D" id="3.40.50.1100">
    <property type="match status" value="2"/>
</dbReference>
<evidence type="ECO:0000256" key="10">
    <source>
        <dbReference type="ARBA" id="ARBA00023239"/>
    </source>
</evidence>
<dbReference type="InterPro" id="IPR026260">
    <property type="entry name" value="Thr_Synthase_bac/arc"/>
</dbReference>
<dbReference type="GO" id="GO:0003941">
    <property type="term" value="F:L-serine ammonia-lyase activity"/>
    <property type="evidence" value="ECO:0007669"/>
    <property type="project" value="TreeGrafter"/>
</dbReference>
<dbReference type="EC" id="4.2.3.1" evidence="5 12"/>
<dbReference type="PIRSF" id="PIRSF038945">
    <property type="entry name" value="Thr_synthase"/>
    <property type="match status" value="1"/>
</dbReference>
<comment type="cofactor">
    <cofactor evidence="1 13 14">
        <name>pyridoxal 5'-phosphate</name>
        <dbReference type="ChEBI" id="CHEBI:597326"/>
    </cofactor>
</comment>
<feature type="domain" description="Tryptophan synthase beta chain-like PALP" evidence="17">
    <location>
        <begin position="22"/>
        <end position="314"/>
    </location>
</feature>
<evidence type="ECO:0000259" key="17">
    <source>
        <dbReference type="Pfam" id="PF00291"/>
    </source>
</evidence>
<gene>
    <name evidence="18" type="ORF">HMPREF1705_02997</name>
</gene>
<evidence type="ECO:0000256" key="5">
    <source>
        <dbReference type="ARBA" id="ARBA00013028"/>
    </source>
</evidence>
<comment type="similarity">
    <text evidence="4 13">Belongs to the threonine synthase family.</text>
</comment>
<dbReference type="FunFam" id="3.40.50.1100:FF:000013">
    <property type="entry name" value="Threonine synthase"/>
    <property type="match status" value="1"/>
</dbReference>
<dbReference type="STRING" id="592015.HMPREF1705_02997"/>
<comment type="catalytic activity">
    <reaction evidence="11 13">
        <text>O-phospho-L-homoserine + H2O = L-threonine + phosphate</text>
        <dbReference type="Rhea" id="RHEA:10840"/>
        <dbReference type="ChEBI" id="CHEBI:15377"/>
        <dbReference type="ChEBI" id="CHEBI:43474"/>
        <dbReference type="ChEBI" id="CHEBI:57590"/>
        <dbReference type="ChEBI" id="CHEBI:57926"/>
        <dbReference type="EC" id="4.2.3.1"/>
    </reaction>
</comment>
<feature type="binding site" evidence="14">
    <location>
        <position position="84"/>
    </location>
    <ligand>
        <name>pyridoxal 5'-phosphate</name>
        <dbReference type="ChEBI" id="CHEBI:597326"/>
    </ligand>
</feature>
<dbReference type="PROSITE" id="PS00165">
    <property type="entry name" value="DEHYDRATASE_SER_THR"/>
    <property type="match status" value="1"/>
</dbReference>
<dbReference type="GO" id="GO:0006567">
    <property type="term" value="P:L-threonine catabolic process"/>
    <property type="evidence" value="ECO:0007669"/>
    <property type="project" value="TreeGrafter"/>
</dbReference>
<dbReference type="Proteomes" id="UP000005273">
    <property type="component" value="Unassembled WGS sequence"/>
</dbReference>
<feature type="binding site" evidence="14">
    <location>
        <begin position="183"/>
        <end position="187"/>
    </location>
    <ligand>
        <name>pyridoxal 5'-phosphate</name>
        <dbReference type="ChEBI" id="CHEBI:597326"/>
    </ligand>
</feature>
<feature type="binding site" evidence="14">
    <location>
        <position position="313"/>
    </location>
    <ligand>
        <name>pyridoxal 5'-phosphate</name>
        <dbReference type="ChEBI" id="CHEBI:597326"/>
    </ligand>
</feature>
<dbReference type="InterPro" id="IPR000634">
    <property type="entry name" value="Ser/Thr_deHydtase_PyrdxlP-BS"/>
</dbReference>
<evidence type="ECO:0000256" key="1">
    <source>
        <dbReference type="ARBA" id="ARBA00001933"/>
    </source>
</evidence>
<organism evidence="18 19">
    <name type="scientific">Acetomicrobium hydrogeniformans ATCC BAA-1850</name>
    <dbReference type="NCBI Taxonomy" id="592015"/>
    <lineage>
        <taxon>Bacteria</taxon>
        <taxon>Thermotogati</taxon>
        <taxon>Synergistota</taxon>
        <taxon>Synergistia</taxon>
        <taxon>Synergistales</taxon>
        <taxon>Acetomicrobiaceae</taxon>
        <taxon>Acetomicrobium</taxon>
    </lineage>
</organism>
<dbReference type="InterPro" id="IPR001926">
    <property type="entry name" value="TrpB-like_PALP"/>
</dbReference>